<gene>
    <name evidence="2" type="ORF">BDK51DRAFT_26797</name>
</gene>
<name>A0A4P9WP96_9FUNG</name>
<evidence type="ECO:0000256" key="1">
    <source>
        <dbReference type="SAM" id="MobiDB-lite"/>
    </source>
</evidence>
<evidence type="ECO:0000313" key="2">
    <source>
        <dbReference type="EMBL" id="RKO94135.1"/>
    </source>
</evidence>
<proteinExistence type="predicted"/>
<accession>A0A4P9WP96</accession>
<dbReference type="EMBL" id="KZ993997">
    <property type="protein sequence ID" value="RKO94135.1"/>
    <property type="molecule type" value="Genomic_DNA"/>
</dbReference>
<dbReference type="Proteomes" id="UP000269721">
    <property type="component" value="Unassembled WGS sequence"/>
</dbReference>
<keyword evidence="3" id="KW-1185">Reference proteome</keyword>
<dbReference type="OrthoDB" id="164951at2759"/>
<feature type="region of interest" description="Disordered" evidence="1">
    <location>
        <begin position="376"/>
        <end position="398"/>
    </location>
</feature>
<dbReference type="AlphaFoldDB" id="A0A4P9WP96"/>
<organism evidence="2 3">
    <name type="scientific">Blyttiomyces helicus</name>
    <dbReference type="NCBI Taxonomy" id="388810"/>
    <lineage>
        <taxon>Eukaryota</taxon>
        <taxon>Fungi</taxon>
        <taxon>Fungi incertae sedis</taxon>
        <taxon>Chytridiomycota</taxon>
        <taxon>Chytridiomycota incertae sedis</taxon>
        <taxon>Chytridiomycetes</taxon>
        <taxon>Chytridiomycetes incertae sedis</taxon>
        <taxon>Blyttiomyces</taxon>
    </lineage>
</organism>
<evidence type="ECO:0000313" key="3">
    <source>
        <dbReference type="Proteomes" id="UP000269721"/>
    </source>
</evidence>
<protein>
    <submittedName>
        <fullName evidence="2">Uncharacterized protein</fullName>
    </submittedName>
</protein>
<sequence length="398" mass="44750">MYLPTQGLFQVPSFFLLVEVGERLLHQKPVHQKELFLIYPNKAGTPDDRKELDLKKVTVLDSNLLEEGGGPHAVDQSAHTLFSQATCGTGKWSPERNDKLLNLKRGDVTKSVNSKGAAPELELLPDHLRQLLQRIDETQVTEKGEQLILPHLSRLTKDHERHINQLLPLQKETITQWLDITGNSFDILKKRAHGSHYTTHRFCCSGAQHCFLWIKRRWLLGEVKTWGGRWQDKTQTNILCYILNLLNEHENDHSSKLNPLLDQRDWGFLMGGTLGDLSGDGEAGADAVEVSAALHSLAKEVASLRAQVVNLSRLLQYMLRPLPARAEEDEGDLEVVLTRPLKDWTVKERMGKQCVLLDQHKAVVVYLEMKVAQEGAGKKLQGQPPNQAAHDPATAGLE</sequence>
<reference evidence="3" key="1">
    <citation type="journal article" date="2018" name="Nat. Microbiol.">
        <title>Leveraging single-cell genomics to expand the fungal tree of life.</title>
        <authorList>
            <person name="Ahrendt S.R."/>
            <person name="Quandt C.A."/>
            <person name="Ciobanu D."/>
            <person name="Clum A."/>
            <person name="Salamov A."/>
            <person name="Andreopoulos B."/>
            <person name="Cheng J.F."/>
            <person name="Woyke T."/>
            <person name="Pelin A."/>
            <person name="Henrissat B."/>
            <person name="Reynolds N.K."/>
            <person name="Benny G.L."/>
            <person name="Smith M.E."/>
            <person name="James T.Y."/>
            <person name="Grigoriev I.V."/>
        </authorList>
    </citation>
    <scope>NUCLEOTIDE SEQUENCE [LARGE SCALE GENOMIC DNA]</scope>
</reference>